<evidence type="ECO:0000256" key="2">
    <source>
        <dbReference type="ARBA" id="ARBA00022485"/>
    </source>
</evidence>
<keyword evidence="6" id="KW-0408">Iron</keyword>
<gene>
    <name evidence="10" type="primary">prdC</name>
    <name evidence="10" type="ORF">St703_04450</name>
</gene>
<organism evidence="10 11">
    <name type="scientific">Sporolactobacillus terrae</name>
    <dbReference type="NCBI Taxonomy" id="269673"/>
    <lineage>
        <taxon>Bacteria</taxon>
        <taxon>Bacillati</taxon>
        <taxon>Bacillota</taxon>
        <taxon>Bacilli</taxon>
        <taxon>Bacillales</taxon>
        <taxon>Sporolactobacillaceae</taxon>
        <taxon>Sporolactobacillus</taxon>
    </lineage>
</organism>
<proteinExistence type="predicted"/>
<sequence length="437" mass="46697">MSEMYKLLLKQGVGKPAIPCVKAGESVKRGHCIATADGLGADLHASVAGTVIQVTDEAIFIRGEKSENSEFETIPPGNIGERVRSAGIVGMGGAGFPTWIKLAQKIPGGTVIANAAECEPILAHNIAEIERGPNEIYKGLLYAMESVDAAHGVIAVKAKHKKAIARLKTIIQDDRVSVFQLEDRYPVGEKRALIRDVLGVLLAPDERTVHANAIVLNSETLSRVSQAVELGRPVLSKNLTIAGKLRRGPKSVTLMDVPIGTRIGDLIESVGGMDRDYGEVITGGPFMSQRVTLDDVVTKTTGAMIVTMPFLKAKAPLGLLVCACSASEARMKEIADQMGADVAASERCKHAVEVHGVLRCRNPGICPGQADRVLRLKKAGAQALLIGNCSDCSNTVMALAPKLNLPVHHVTDSALRAMNLPLVRKLRNHEVNFKSRM</sequence>
<dbReference type="SUPFAM" id="SSF142984">
    <property type="entry name" value="Nqo1 middle domain-like"/>
    <property type="match status" value="1"/>
</dbReference>
<evidence type="ECO:0000259" key="8">
    <source>
        <dbReference type="Pfam" id="PF01512"/>
    </source>
</evidence>
<dbReference type="PANTHER" id="PTHR43034">
    <property type="entry name" value="ION-TRANSLOCATING OXIDOREDUCTASE COMPLEX SUBUNIT C"/>
    <property type="match status" value="1"/>
</dbReference>
<dbReference type="GO" id="GO:0046872">
    <property type="term" value="F:metal ion binding"/>
    <property type="evidence" value="ECO:0007669"/>
    <property type="project" value="UniProtKB-KW"/>
</dbReference>
<feature type="domain" description="RnfC Barrel sandwich hybrid" evidence="9">
    <location>
        <begin position="7"/>
        <end position="59"/>
    </location>
</feature>
<protein>
    <submittedName>
        <fullName evidence="10">Proline reductase-associated electron transfer protein PrdC</fullName>
    </submittedName>
</protein>
<evidence type="ECO:0000256" key="6">
    <source>
        <dbReference type="ARBA" id="ARBA00023004"/>
    </source>
</evidence>
<evidence type="ECO:0000256" key="4">
    <source>
        <dbReference type="ARBA" id="ARBA00022737"/>
    </source>
</evidence>
<dbReference type="Gene3D" id="3.40.50.11540">
    <property type="entry name" value="NADH-ubiquinone oxidoreductase 51kDa subunit"/>
    <property type="match status" value="1"/>
</dbReference>
<dbReference type="EMBL" id="AP021853">
    <property type="protein sequence ID" value="BBN97740.1"/>
    <property type="molecule type" value="Genomic_DNA"/>
</dbReference>
<dbReference type="Pfam" id="PF13375">
    <property type="entry name" value="RnfC_N"/>
    <property type="match status" value="1"/>
</dbReference>
<evidence type="ECO:0000259" key="9">
    <source>
        <dbReference type="Pfam" id="PF13375"/>
    </source>
</evidence>
<dbReference type="NCBIfam" id="TIGR04481">
    <property type="entry name" value="PR_assoc_PrdC"/>
    <property type="match status" value="1"/>
</dbReference>
<keyword evidence="4" id="KW-0677">Repeat</keyword>
<dbReference type="PANTHER" id="PTHR43034:SF2">
    <property type="entry name" value="ION-TRANSLOCATING OXIDOREDUCTASE COMPLEX SUBUNIT C"/>
    <property type="match status" value="1"/>
</dbReference>
<keyword evidence="1" id="KW-0813">Transport</keyword>
<dbReference type="GO" id="GO:0051539">
    <property type="term" value="F:4 iron, 4 sulfur cluster binding"/>
    <property type="evidence" value="ECO:0007669"/>
    <property type="project" value="UniProtKB-KW"/>
</dbReference>
<dbReference type="InterPro" id="IPR037225">
    <property type="entry name" value="Nuo51_FMN-bd_sf"/>
</dbReference>
<dbReference type="InterPro" id="IPR010208">
    <property type="entry name" value="Ion_transpt_RnfC/RsxC"/>
</dbReference>
<evidence type="ECO:0000256" key="7">
    <source>
        <dbReference type="ARBA" id="ARBA00023014"/>
    </source>
</evidence>
<keyword evidence="3" id="KW-0479">Metal-binding</keyword>
<evidence type="ECO:0000313" key="10">
    <source>
        <dbReference type="EMBL" id="BBN97740.1"/>
    </source>
</evidence>
<dbReference type="GO" id="GO:0009055">
    <property type="term" value="F:electron transfer activity"/>
    <property type="evidence" value="ECO:0007669"/>
    <property type="project" value="InterPro"/>
</dbReference>
<dbReference type="Pfam" id="PF01512">
    <property type="entry name" value="Complex1_51K"/>
    <property type="match status" value="1"/>
</dbReference>
<accession>A0A5K7WZ46</accession>
<dbReference type="InterPro" id="IPR011538">
    <property type="entry name" value="Nuo51_FMN-bd"/>
</dbReference>
<reference evidence="10 11" key="1">
    <citation type="submission" date="2019-09" db="EMBL/GenBank/DDBJ databases">
        <title>Complete genome sequence of Sporolactobacillus terrae 70-3.</title>
        <authorList>
            <person name="Tanaka N."/>
            <person name="Shiwa Y."/>
            <person name="Fujita N."/>
            <person name="Tanasupawat S."/>
        </authorList>
    </citation>
    <scope>NUCLEOTIDE SEQUENCE [LARGE SCALE GENOMIC DNA]</scope>
    <source>
        <strain evidence="10 11">70-3</strain>
    </source>
</reference>
<dbReference type="AlphaFoldDB" id="A0A5K7WZ46"/>
<keyword evidence="7" id="KW-0411">Iron-sulfur</keyword>
<keyword evidence="5" id="KW-0249">Electron transport</keyword>
<dbReference type="InterPro" id="IPR026902">
    <property type="entry name" value="RnfC_N"/>
</dbReference>
<dbReference type="Proteomes" id="UP000326951">
    <property type="component" value="Chromosome"/>
</dbReference>
<evidence type="ECO:0000256" key="3">
    <source>
        <dbReference type="ARBA" id="ARBA00022723"/>
    </source>
</evidence>
<keyword evidence="2" id="KW-0004">4Fe-4S</keyword>
<dbReference type="SUPFAM" id="SSF142019">
    <property type="entry name" value="Nqo1 FMN-binding domain-like"/>
    <property type="match status" value="1"/>
</dbReference>
<evidence type="ECO:0000256" key="5">
    <source>
        <dbReference type="ARBA" id="ARBA00022982"/>
    </source>
</evidence>
<dbReference type="GO" id="GO:0016020">
    <property type="term" value="C:membrane"/>
    <property type="evidence" value="ECO:0007669"/>
    <property type="project" value="InterPro"/>
</dbReference>
<dbReference type="InterPro" id="IPR031001">
    <property type="entry name" value="PR_assoc_PrdC"/>
</dbReference>
<name>A0A5K7WZ46_9BACL</name>
<dbReference type="RefSeq" id="WP_028982603.1">
    <property type="nucleotide sequence ID" value="NZ_AP021853.1"/>
</dbReference>
<evidence type="ECO:0000313" key="11">
    <source>
        <dbReference type="Proteomes" id="UP000326951"/>
    </source>
</evidence>
<feature type="domain" description="NADH-ubiquinone oxidoreductase 51kDa subunit FMN-binding" evidence="8">
    <location>
        <begin position="83"/>
        <end position="225"/>
    </location>
</feature>
<evidence type="ECO:0000256" key="1">
    <source>
        <dbReference type="ARBA" id="ARBA00022448"/>
    </source>
</evidence>